<sequence>MLLNASSSPVAQEHISLHDNAASSSTSSSSSVIDEHEHEDDDNDDEDPWALMSPEVWTNLGGNHDGRGFIWKEEQDDLVQLFGPTSPTMKKLINLATSVHVQLEQGKIIMSGPSDKLDYLTRLLELGPSPKNYMTIPVAGDQMQSHMAALQQKVELKRYSQHNQDMIITKGSPRN</sequence>
<feature type="compositionally biased region" description="Polar residues" evidence="1">
    <location>
        <begin position="1"/>
        <end position="10"/>
    </location>
</feature>
<proteinExistence type="predicted"/>
<protein>
    <submittedName>
        <fullName evidence="2">Uncharacterized protein</fullName>
    </submittedName>
</protein>
<reference evidence="2" key="1">
    <citation type="journal article" date="2014" name="Genome Announc.">
        <title>De novo whole-genome sequence and genome annotation of Lichtheimia ramosa.</title>
        <authorList>
            <person name="Linde J."/>
            <person name="Schwartze V."/>
            <person name="Binder U."/>
            <person name="Lass-Florl C."/>
            <person name="Voigt K."/>
            <person name="Horn F."/>
        </authorList>
    </citation>
    <scope>NUCLEOTIDE SEQUENCE</scope>
    <source>
        <strain evidence="2">JMRC FSU:6197</strain>
    </source>
</reference>
<dbReference type="AlphaFoldDB" id="A0A077WFG9"/>
<accession>A0A077WFG9</accession>
<dbReference type="OrthoDB" id="10604871at2759"/>
<gene>
    <name evidence="2" type="ORF">LRAMOSA08402</name>
</gene>
<dbReference type="EMBL" id="LK023318">
    <property type="protein sequence ID" value="CDS05874.1"/>
    <property type="molecule type" value="Genomic_DNA"/>
</dbReference>
<evidence type="ECO:0000256" key="1">
    <source>
        <dbReference type="SAM" id="MobiDB-lite"/>
    </source>
</evidence>
<feature type="region of interest" description="Disordered" evidence="1">
    <location>
        <begin position="1"/>
        <end position="50"/>
    </location>
</feature>
<organism evidence="2">
    <name type="scientific">Lichtheimia ramosa</name>
    <dbReference type="NCBI Taxonomy" id="688394"/>
    <lineage>
        <taxon>Eukaryota</taxon>
        <taxon>Fungi</taxon>
        <taxon>Fungi incertae sedis</taxon>
        <taxon>Mucoromycota</taxon>
        <taxon>Mucoromycotina</taxon>
        <taxon>Mucoromycetes</taxon>
        <taxon>Mucorales</taxon>
        <taxon>Lichtheimiaceae</taxon>
        <taxon>Lichtheimia</taxon>
    </lineage>
</organism>
<feature type="compositionally biased region" description="Low complexity" evidence="1">
    <location>
        <begin position="19"/>
        <end position="32"/>
    </location>
</feature>
<name>A0A077WFG9_9FUNG</name>
<evidence type="ECO:0000313" key="2">
    <source>
        <dbReference type="EMBL" id="CDS05874.1"/>
    </source>
</evidence>
<feature type="compositionally biased region" description="Acidic residues" evidence="1">
    <location>
        <begin position="37"/>
        <end position="48"/>
    </location>
</feature>